<dbReference type="OrthoDB" id="7140179at2"/>
<evidence type="ECO:0000313" key="1">
    <source>
        <dbReference type="EMBL" id="TCO73761.1"/>
    </source>
</evidence>
<protein>
    <submittedName>
        <fullName evidence="1">Uncharacterized protein</fullName>
    </submittedName>
</protein>
<proteinExistence type="predicted"/>
<accession>A0A4R2KIQ3</accession>
<name>A0A4R2KIQ3_9GAMM</name>
<reference evidence="1 2" key="1">
    <citation type="submission" date="2019-03" db="EMBL/GenBank/DDBJ databases">
        <title>Genomic Encyclopedia of Type Strains, Phase IV (KMG-IV): sequencing the most valuable type-strain genomes for metagenomic binning, comparative biology and taxonomic classification.</title>
        <authorList>
            <person name="Goeker M."/>
        </authorList>
    </citation>
    <scope>NUCLEOTIDE SEQUENCE [LARGE SCALE GENOMIC DNA]</scope>
    <source>
        <strain evidence="1 2">DSM 23344</strain>
    </source>
</reference>
<dbReference type="Proteomes" id="UP000294980">
    <property type="component" value="Unassembled WGS sequence"/>
</dbReference>
<comment type="caution">
    <text evidence="1">The sequence shown here is derived from an EMBL/GenBank/DDBJ whole genome shotgun (WGS) entry which is preliminary data.</text>
</comment>
<dbReference type="AlphaFoldDB" id="A0A4R2KIQ3"/>
<gene>
    <name evidence="1" type="ORF">EV688_11578</name>
</gene>
<dbReference type="RefSeq" id="WP_117319318.1">
    <property type="nucleotide sequence ID" value="NZ_QQSW01000024.1"/>
</dbReference>
<keyword evidence="2" id="KW-1185">Reference proteome</keyword>
<organism evidence="1 2">
    <name type="scientific">Chromatocurvus halotolerans</name>
    <dbReference type="NCBI Taxonomy" id="1132028"/>
    <lineage>
        <taxon>Bacteria</taxon>
        <taxon>Pseudomonadati</taxon>
        <taxon>Pseudomonadota</taxon>
        <taxon>Gammaproteobacteria</taxon>
        <taxon>Cellvibrionales</taxon>
        <taxon>Halieaceae</taxon>
        <taxon>Chromatocurvus</taxon>
    </lineage>
</organism>
<evidence type="ECO:0000313" key="2">
    <source>
        <dbReference type="Proteomes" id="UP000294980"/>
    </source>
</evidence>
<sequence>MALLKHQLVLHPDIVSQFAVDKPIMPYERRFGFSWQLCPWTLADDQGWLLINVEFAYCNLVESGSAADIEESALDAIESHLPYDREEDNVSVSFNPDDITWHTLTKMPEHVAKRYQKALKLIRKCPDRFEAMDKIERLNNTPVTLGGRTFSPSEALDGLLLELADNFRDYIETTPWWKLHWHIWTKKDAPWLEQDSRGEGD</sequence>
<dbReference type="EMBL" id="SLWX01000015">
    <property type="protein sequence ID" value="TCO73761.1"/>
    <property type="molecule type" value="Genomic_DNA"/>
</dbReference>